<feature type="transmembrane region" description="Helical" evidence="1">
    <location>
        <begin position="21"/>
        <end position="41"/>
    </location>
</feature>
<dbReference type="Proteomes" id="UP000800093">
    <property type="component" value="Unassembled WGS sequence"/>
</dbReference>
<keyword evidence="1" id="KW-0812">Transmembrane</keyword>
<reference evidence="3" key="1">
    <citation type="journal article" date="2020" name="Stud. Mycol.">
        <title>101 Dothideomycetes genomes: A test case for predicting lifestyles and emergence of pathogens.</title>
        <authorList>
            <person name="Haridas S."/>
            <person name="Albert R."/>
            <person name="Binder M."/>
            <person name="Bloem J."/>
            <person name="LaButti K."/>
            <person name="Salamov A."/>
            <person name="Andreopoulos B."/>
            <person name="Baker S."/>
            <person name="Barry K."/>
            <person name="Bills G."/>
            <person name="Bluhm B."/>
            <person name="Cannon C."/>
            <person name="Castanera R."/>
            <person name="Culley D."/>
            <person name="Daum C."/>
            <person name="Ezra D."/>
            <person name="Gonzalez J."/>
            <person name="Henrissat B."/>
            <person name="Kuo A."/>
            <person name="Liang C."/>
            <person name="Lipzen A."/>
            <person name="Lutzoni F."/>
            <person name="Magnuson J."/>
            <person name="Mondo S."/>
            <person name="Nolan M."/>
            <person name="Ohm R."/>
            <person name="Pangilinan J."/>
            <person name="Park H.-J."/>
            <person name="Ramirez L."/>
            <person name="Alfaro M."/>
            <person name="Sun H."/>
            <person name="Tritt A."/>
            <person name="Yoshinaga Y."/>
            <person name="Zwiers L.-H."/>
            <person name="Turgeon B."/>
            <person name="Goodwin S."/>
            <person name="Spatafora J."/>
            <person name="Crous P."/>
            <person name="Grigoriev I."/>
        </authorList>
    </citation>
    <scope>NUCLEOTIDE SEQUENCE [LARGE SCALE GENOMIC DNA]</scope>
    <source>
        <strain evidence="3">CBS 304.66</strain>
    </source>
</reference>
<dbReference type="AlphaFoldDB" id="A0A9P4KG57"/>
<evidence type="ECO:0000313" key="2">
    <source>
        <dbReference type="EMBL" id="KAF2268133.1"/>
    </source>
</evidence>
<dbReference type="EMBL" id="ML986587">
    <property type="protein sequence ID" value="KAF2268133.1"/>
    <property type="molecule type" value="Genomic_DNA"/>
</dbReference>
<sequence>MKRQLSKPANYDDMWMPKSKSLLLATPLWVHVVHMLVWAVARFQEADAFLLPRHDSRSVRAKSSVPGLGINVYDAHGEEHGRETCKRVLEIPGAINTIAAMSYREVSALRRPQACWPSDKVDGECSSHSRHYRGLD</sequence>
<name>A0A9P4KG57_9PLEO</name>
<evidence type="ECO:0000313" key="3">
    <source>
        <dbReference type="Proteomes" id="UP000800093"/>
    </source>
</evidence>
<evidence type="ECO:0000256" key="1">
    <source>
        <dbReference type="SAM" id="Phobius"/>
    </source>
</evidence>
<dbReference type="OrthoDB" id="2151789at2759"/>
<gene>
    <name evidence="2" type="ORF">CC78DRAFT_613348</name>
</gene>
<keyword evidence="3" id="KW-1185">Reference proteome</keyword>
<accession>A0A9P4KG57</accession>
<keyword evidence="1" id="KW-1133">Transmembrane helix</keyword>
<comment type="caution">
    <text evidence="2">The sequence shown here is derived from an EMBL/GenBank/DDBJ whole genome shotgun (WGS) entry which is preliminary data.</text>
</comment>
<proteinExistence type="predicted"/>
<protein>
    <submittedName>
        <fullName evidence="2">Uncharacterized protein</fullName>
    </submittedName>
</protein>
<keyword evidence="1" id="KW-0472">Membrane</keyword>
<organism evidence="2 3">
    <name type="scientific">Lojkania enalia</name>
    <dbReference type="NCBI Taxonomy" id="147567"/>
    <lineage>
        <taxon>Eukaryota</taxon>
        <taxon>Fungi</taxon>
        <taxon>Dikarya</taxon>
        <taxon>Ascomycota</taxon>
        <taxon>Pezizomycotina</taxon>
        <taxon>Dothideomycetes</taxon>
        <taxon>Pleosporomycetidae</taxon>
        <taxon>Pleosporales</taxon>
        <taxon>Pleosporales incertae sedis</taxon>
        <taxon>Lojkania</taxon>
    </lineage>
</organism>